<feature type="transmembrane region" description="Helical" evidence="1">
    <location>
        <begin position="172"/>
        <end position="193"/>
    </location>
</feature>
<evidence type="ECO:0000313" key="2">
    <source>
        <dbReference type="EMBL" id="AYV83415.1"/>
    </source>
</evidence>
<keyword evidence="1" id="KW-1133">Transmembrane helix</keyword>
<reference evidence="2" key="1">
    <citation type="submission" date="2018-10" db="EMBL/GenBank/DDBJ databases">
        <title>Hidden diversity of soil giant viruses.</title>
        <authorList>
            <person name="Schulz F."/>
            <person name="Alteio L."/>
            <person name="Goudeau D."/>
            <person name="Ryan E.M."/>
            <person name="Malmstrom R.R."/>
            <person name="Blanchard J."/>
            <person name="Woyke T."/>
        </authorList>
    </citation>
    <scope>NUCLEOTIDE SEQUENCE</scope>
    <source>
        <strain evidence="2">HYV1</strain>
    </source>
</reference>
<evidence type="ECO:0000256" key="1">
    <source>
        <dbReference type="SAM" id="Phobius"/>
    </source>
</evidence>
<protein>
    <submittedName>
        <fullName evidence="2">Uncharacterized protein</fullName>
    </submittedName>
</protein>
<keyword evidence="1" id="KW-0812">Transmembrane</keyword>
<keyword evidence="1" id="KW-0472">Membrane</keyword>
<gene>
    <name evidence="2" type="ORF">Hyperionvirus6_96</name>
</gene>
<sequence>MAIIHLMPDNYQKTNDSLLHKEYLNHYNYQGNCTELKWGDELCTMIARKDRPYPSIRCAAGEHPYDPTNIYNSIDVNYWKTCLYNFANVTDVTFSVGVKSMSSDDSYILANFTKRCTGSVDKSSRCANDHIASFQSREFGKACILIILGGFTLFLCIATIKKTDDCNYEAEITAILIVCILTIFVIYMFYLCIFGKKKTDATKNPSIVVVTISA</sequence>
<feature type="transmembrane region" description="Helical" evidence="1">
    <location>
        <begin position="142"/>
        <end position="160"/>
    </location>
</feature>
<dbReference type="EMBL" id="MK072388">
    <property type="protein sequence ID" value="AYV83415.1"/>
    <property type="molecule type" value="Genomic_DNA"/>
</dbReference>
<proteinExistence type="predicted"/>
<accession>A0A3G5A842</accession>
<organism evidence="2">
    <name type="scientific">Hyperionvirus sp</name>
    <dbReference type="NCBI Taxonomy" id="2487770"/>
    <lineage>
        <taxon>Viruses</taxon>
        <taxon>Varidnaviria</taxon>
        <taxon>Bamfordvirae</taxon>
        <taxon>Nucleocytoviricota</taxon>
        <taxon>Megaviricetes</taxon>
        <taxon>Imitervirales</taxon>
        <taxon>Mimiviridae</taxon>
        <taxon>Klosneuvirinae</taxon>
    </lineage>
</organism>
<name>A0A3G5A842_9VIRU</name>